<sequence length="218" mass="24924">MQNRDIELINLSVGLPKTMTYDDSKEMETGICKETVDEVFLSKEGFKGDGVADLKHHGGPDRAVCVYPYEHYSFWEEEFNVPFPSSSFGENLTVSNMLERDVCIGDIYQVGDAVIQVTQGRIPCSTISKRMNLPSLLNRIVEEGYTGYLCRVIKEGTIRYDSDIMLLESHPNQVTVLFSNQIYFHHPEDVEGIKKILAVEELANVWREKLLKRLEKIQ</sequence>
<dbReference type="Pfam" id="PF03473">
    <property type="entry name" value="MOSC"/>
    <property type="match status" value="1"/>
</dbReference>
<accession>A0ABW2PPT2</accession>
<evidence type="ECO:0000313" key="3">
    <source>
        <dbReference type="Proteomes" id="UP001596505"/>
    </source>
</evidence>
<dbReference type="Proteomes" id="UP001596505">
    <property type="component" value="Unassembled WGS sequence"/>
</dbReference>
<organism evidence="2 3">
    <name type="scientific">Scopulibacillus cellulosilyticus</name>
    <dbReference type="NCBI Taxonomy" id="2665665"/>
    <lineage>
        <taxon>Bacteria</taxon>
        <taxon>Bacillati</taxon>
        <taxon>Bacillota</taxon>
        <taxon>Bacilli</taxon>
        <taxon>Bacillales</taxon>
        <taxon>Sporolactobacillaceae</taxon>
        <taxon>Scopulibacillus</taxon>
    </lineage>
</organism>
<dbReference type="RefSeq" id="WP_380962425.1">
    <property type="nucleotide sequence ID" value="NZ_JBHTCO010000001.1"/>
</dbReference>
<dbReference type="SUPFAM" id="SSF50800">
    <property type="entry name" value="PK beta-barrel domain-like"/>
    <property type="match status" value="1"/>
</dbReference>
<keyword evidence="3" id="KW-1185">Reference proteome</keyword>
<dbReference type="PROSITE" id="PS51340">
    <property type="entry name" value="MOSC"/>
    <property type="match status" value="1"/>
</dbReference>
<dbReference type="InterPro" id="IPR011037">
    <property type="entry name" value="Pyrv_Knase-like_insert_dom_sf"/>
</dbReference>
<dbReference type="InterPro" id="IPR005163">
    <property type="entry name" value="Tri_helical_YiiM-like"/>
</dbReference>
<name>A0ABW2PPT2_9BACL</name>
<dbReference type="Gene3D" id="2.40.33.20">
    <property type="entry name" value="PK beta-barrel domain-like"/>
    <property type="match status" value="1"/>
</dbReference>
<feature type="domain" description="MOSC" evidence="1">
    <location>
        <begin position="33"/>
        <end position="167"/>
    </location>
</feature>
<proteinExistence type="predicted"/>
<dbReference type="InterPro" id="IPR052353">
    <property type="entry name" value="Benzoxazolinone_Detox_Enz"/>
</dbReference>
<evidence type="ECO:0000313" key="2">
    <source>
        <dbReference type="EMBL" id="MFC7391438.1"/>
    </source>
</evidence>
<gene>
    <name evidence="2" type="ORF">ACFQRG_00235</name>
</gene>
<dbReference type="PANTHER" id="PTHR30212:SF2">
    <property type="entry name" value="PROTEIN YIIM"/>
    <property type="match status" value="1"/>
</dbReference>
<comment type="caution">
    <text evidence="2">The sequence shown here is derived from an EMBL/GenBank/DDBJ whole genome shotgun (WGS) entry which is preliminary data.</text>
</comment>
<dbReference type="PANTHER" id="PTHR30212">
    <property type="entry name" value="PROTEIN YIIM"/>
    <property type="match status" value="1"/>
</dbReference>
<evidence type="ECO:0000259" key="1">
    <source>
        <dbReference type="PROSITE" id="PS51340"/>
    </source>
</evidence>
<dbReference type="EMBL" id="JBHTCO010000001">
    <property type="protein sequence ID" value="MFC7391438.1"/>
    <property type="molecule type" value="Genomic_DNA"/>
</dbReference>
<dbReference type="InterPro" id="IPR005302">
    <property type="entry name" value="MoCF_Sase_C"/>
</dbReference>
<protein>
    <submittedName>
        <fullName evidence="2">MOSC domain-containing protein</fullName>
    </submittedName>
</protein>
<dbReference type="Pfam" id="PF03475">
    <property type="entry name" value="YiiM_3-alpha"/>
    <property type="match status" value="1"/>
</dbReference>
<reference evidence="3" key="1">
    <citation type="journal article" date="2019" name="Int. J. Syst. Evol. Microbiol.">
        <title>The Global Catalogue of Microorganisms (GCM) 10K type strain sequencing project: providing services to taxonomists for standard genome sequencing and annotation.</title>
        <authorList>
            <consortium name="The Broad Institute Genomics Platform"/>
            <consortium name="The Broad Institute Genome Sequencing Center for Infectious Disease"/>
            <person name="Wu L."/>
            <person name="Ma J."/>
        </authorList>
    </citation>
    <scope>NUCLEOTIDE SEQUENCE [LARGE SCALE GENOMIC DNA]</scope>
    <source>
        <strain evidence="3">CGMCC 1.16305</strain>
    </source>
</reference>